<comment type="caution">
    <text evidence="1">The sequence shown here is derived from an EMBL/GenBank/DDBJ whole genome shotgun (WGS) entry which is preliminary data.</text>
</comment>
<name>A0ABR9PQ80_9BACT</name>
<dbReference type="Proteomes" id="UP001516472">
    <property type="component" value="Unassembled WGS sequence"/>
</dbReference>
<evidence type="ECO:0000313" key="1">
    <source>
        <dbReference type="EMBL" id="MBE4750058.1"/>
    </source>
</evidence>
<sequence>MALLTNLLAAFGGSRRSSTWNRGRSSYGRRPIGYGYRGRQSSGVGGSFGRMLLAGLGTYGLRRFFNSRARATGY</sequence>
<accession>A0ABR9PQ80</accession>
<organism evidence="1 2">
    <name type="scientific">Corallococcus soli</name>
    <dbReference type="NCBI Taxonomy" id="2710757"/>
    <lineage>
        <taxon>Bacteria</taxon>
        <taxon>Pseudomonadati</taxon>
        <taxon>Myxococcota</taxon>
        <taxon>Myxococcia</taxon>
        <taxon>Myxococcales</taxon>
        <taxon>Cystobacterineae</taxon>
        <taxon>Myxococcaceae</taxon>
        <taxon>Corallococcus</taxon>
    </lineage>
</organism>
<gene>
    <name evidence="1" type="ORF">G4177_17985</name>
</gene>
<dbReference type="RefSeq" id="WP_193349545.1">
    <property type="nucleotide sequence ID" value="NZ_CBCSIP010000126.1"/>
</dbReference>
<keyword evidence="2" id="KW-1185">Reference proteome</keyword>
<evidence type="ECO:0000313" key="2">
    <source>
        <dbReference type="Proteomes" id="UP001516472"/>
    </source>
</evidence>
<evidence type="ECO:0008006" key="3">
    <source>
        <dbReference type="Google" id="ProtNLM"/>
    </source>
</evidence>
<dbReference type="EMBL" id="JAAIYO010000005">
    <property type="protein sequence ID" value="MBE4750058.1"/>
    <property type="molecule type" value="Genomic_DNA"/>
</dbReference>
<protein>
    <recommendedName>
        <fullName evidence="3">DUF5320 domain-containing protein</fullName>
    </recommendedName>
</protein>
<proteinExistence type="predicted"/>
<reference evidence="1 2" key="1">
    <citation type="submission" date="2020-02" db="EMBL/GenBank/DDBJ databases">
        <authorList>
            <person name="Babadi Z.K."/>
            <person name="Risdian C."/>
            <person name="Ebrahimipour G.H."/>
            <person name="Wink J."/>
        </authorList>
    </citation>
    <scope>NUCLEOTIDE SEQUENCE [LARGE SCALE GENOMIC DNA]</scope>
    <source>
        <strain evidence="1 2">ZKHCc1 1396</strain>
    </source>
</reference>